<dbReference type="InterPro" id="IPR038765">
    <property type="entry name" value="Papain-like_cys_pep_sf"/>
</dbReference>
<reference evidence="11" key="1">
    <citation type="submission" date="2020-12" db="EMBL/GenBank/DDBJ databases">
        <title>Metabolic potential, ecology and presence of endohyphal bacteria is reflected in genomic diversity of Mucoromycotina.</title>
        <authorList>
            <person name="Muszewska A."/>
            <person name="Okrasinska A."/>
            <person name="Steczkiewicz K."/>
            <person name="Drgas O."/>
            <person name="Orlowska M."/>
            <person name="Perlinska-Lenart U."/>
            <person name="Aleksandrzak-Piekarczyk T."/>
            <person name="Szatraj K."/>
            <person name="Zielenkiewicz U."/>
            <person name="Pilsyk S."/>
            <person name="Malc E."/>
            <person name="Mieczkowski P."/>
            <person name="Kruszewska J.S."/>
            <person name="Biernat P."/>
            <person name="Pawlowska J."/>
        </authorList>
    </citation>
    <scope>NUCLEOTIDE SEQUENCE</scope>
    <source>
        <strain evidence="11">WA0000067209</strain>
    </source>
</reference>
<organism evidence="11 12">
    <name type="scientific">Mortierella isabellina</name>
    <name type="common">Filamentous fungus</name>
    <name type="synonym">Umbelopsis isabellina</name>
    <dbReference type="NCBI Taxonomy" id="91625"/>
    <lineage>
        <taxon>Eukaryota</taxon>
        <taxon>Fungi</taxon>
        <taxon>Fungi incertae sedis</taxon>
        <taxon>Mucoromycota</taxon>
        <taxon>Mucoromycotina</taxon>
        <taxon>Umbelopsidomycetes</taxon>
        <taxon>Umbelopsidales</taxon>
        <taxon>Umbelopsidaceae</taxon>
        <taxon>Umbelopsis</taxon>
    </lineage>
</organism>
<dbReference type="PROSITE" id="PS50235">
    <property type="entry name" value="USP_3"/>
    <property type="match status" value="1"/>
</dbReference>
<dbReference type="InterPro" id="IPR001394">
    <property type="entry name" value="Peptidase_C19_UCH"/>
</dbReference>
<evidence type="ECO:0000313" key="11">
    <source>
        <dbReference type="EMBL" id="KAG2179868.1"/>
    </source>
</evidence>
<accession>A0A8H7PTF1</accession>
<evidence type="ECO:0000256" key="4">
    <source>
        <dbReference type="ARBA" id="ARBA00022670"/>
    </source>
</evidence>
<keyword evidence="12" id="KW-1185">Reference proteome</keyword>
<dbReference type="GO" id="GO:0016579">
    <property type="term" value="P:protein deubiquitination"/>
    <property type="evidence" value="ECO:0007669"/>
    <property type="project" value="InterPro"/>
</dbReference>
<dbReference type="Pfam" id="PF00443">
    <property type="entry name" value="UCH"/>
    <property type="match status" value="1"/>
</dbReference>
<feature type="compositionally biased region" description="Acidic residues" evidence="8">
    <location>
        <begin position="41"/>
        <end position="55"/>
    </location>
</feature>
<proteinExistence type="inferred from homology"/>
<dbReference type="Gene3D" id="3.90.70.10">
    <property type="entry name" value="Cysteine proteinases"/>
    <property type="match status" value="1"/>
</dbReference>
<gene>
    <name evidence="11" type="ORF">INT43_003654</name>
</gene>
<evidence type="ECO:0000256" key="1">
    <source>
        <dbReference type="ARBA" id="ARBA00000707"/>
    </source>
</evidence>
<feature type="non-terminal residue" evidence="11">
    <location>
        <position position="1"/>
    </location>
</feature>
<dbReference type="Pfam" id="PF06337">
    <property type="entry name" value="DUSP"/>
    <property type="match status" value="1"/>
</dbReference>
<evidence type="ECO:0000313" key="12">
    <source>
        <dbReference type="Proteomes" id="UP000654370"/>
    </source>
</evidence>
<dbReference type="EC" id="3.4.19.12" evidence="3"/>
<feature type="domain" description="DUSP" evidence="10">
    <location>
        <begin position="65"/>
        <end position="173"/>
    </location>
</feature>
<dbReference type="InterPro" id="IPR018200">
    <property type="entry name" value="USP_CS"/>
</dbReference>
<dbReference type="EMBL" id="JAEPQZ010000006">
    <property type="protein sequence ID" value="KAG2179868.1"/>
    <property type="molecule type" value="Genomic_DNA"/>
</dbReference>
<evidence type="ECO:0000256" key="7">
    <source>
        <dbReference type="ARBA" id="ARBA00022807"/>
    </source>
</evidence>
<name>A0A8H7PTF1_MORIS</name>
<dbReference type="AlphaFoldDB" id="A0A8H7PTF1"/>
<dbReference type="PANTHER" id="PTHR21646:SF24">
    <property type="entry name" value="UBIQUITIN CARBOXYL-TERMINAL HYDROLASE"/>
    <property type="match status" value="1"/>
</dbReference>
<dbReference type="InterPro" id="IPR050185">
    <property type="entry name" value="Ub_carboxyl-term_hydrolase"/>
</dbReference>
<dbReference type="InterPro" id="IPR006615">
    <property type="entry name" value="Pept_C19_DUSP"/>
</dbReference>
<keyword evidence="4" id="KW-0645">Protease</keyword>
<evidence type="ECO:0000256" key="2">
    <source>
        <dbReference type="ARBA" id="ARBA00009085"/>
    </source>
</evidence>
<feature type="compositionally biased region" description="Polar residues" evidence="8">
    <location>
        <begin position="300"/>
        <end position="316"/>
    </location>
</feature>
<feature type="region of interest" description="Disordered" evidence="8">
    <location>
        <begin position="1"/>
        <end position="62"/>
    </location>
</feature>
<dbReference type="Proteomes" id="UP000654370">
    <property type="component" value="Unassembled WGS sequence"/>
</dbReference>
<keyword evidence="7" id="KW-0788">Thiol protease</keyword>
<keyword evidence="6" id="KW-0378">Hydrolase</keyword>
<dbReference type="PROSITE" id="PS51283">
    <property type="entry name" value="DUSP"/>
    <property type="match status" value="1"/>
</dbReference>
<keyword evidence="5" id="KW-0833">Ubl conjugation pathway</keyword>
<dbReference type="PANTHER" id="PTHR21646">
    <property type="entry name" value="UBIQUITIN CARBOXYL-TERMINAL HYDROLASE"/>
    <property type="match status" value="1"/>
</dbReference>
<feature type="region of interest" description="Disordered" evidence="8">
    <location>
        <begin position="299"/>
        <end position="325"/>
    </location>
</feature>
<dbReference type="SUPFAM" id="SSF54001">
    <property type="entry name" value="Cysteine proteinases"/>
    <property type="match status" value="1"/>
</dbReference>
<sequence>MQQQTTATKRAREPSISSDQEDRTRSPVDVCLPSSTSPQQETEDMWSDEPADDQMPDQSNEIPDLQPAEQLAYIKELKDSPLVEGDTWYLVANRWLNRWDQHCTRLTSLSPSTREIGLKAPPGKIDNTVIMDGDHLKSNLVADEDFYLVPEKAWKALVHWYGLNGEEFPRTVISEGLSGSEQVVEIYPSQFRIYVVSNTPFNSSVANSSPPTVTLSRKEKVSNLLSSIRDALDLSPQTESRLLRLEDEPSGTGASAQLPINSLPSWTVVDTTDHSKNISEIYLVEGGLVSLVVDVKDSSTGHYPSEDTTSVSIERPQSSQSASSTSSQIFASGFGNLTASNSPAFSSTSSSTNNGFGFGMWSGKENKATSKPRGVCGLTNLGNTCFMNSALQCLSNTELLTNWFLAGHYKHDLNPDNPLGMKGEVAEAYGSLIERLWSGTTNSLAPREFKHTIGRFNASFTGYQQHDSQELLAFLLDGLHEDLNRIIKKPYIELPDFDNMPDEEVASKSWAYHKARNDSVIVDLFQGQFKSRLICHECDKVSVTFDPFMYLSLPLPIEKKIKLQVSYVPYDPSRRPMRLHFSLKKDAGIKHLKDHVAELMGVDNSNKLLVTEVFSSKIYKIFTNYEPVGSIQNSDVIVVYELPGEVPIVGKRRKTITIDADGNRTEEEVVGNQDELVVVPVYCAVQDDSNPDNNLYRSAVSQFGGPIILAMTKRDAMSVEKVYSEIVQQVERYAVMKLFEERKEDIQTNDITTSNTDNMDMSDEDSNEIEQENNEQVFHRQKPLQTAAAVTAAGGRSLEPMRKLFSMQVFSETRSYGRGHTDLFSTGMHGWDNASLMDLFERAEKEQAQRDKFYAPKSTLQTSINNEMDSTDDLPSMSREVSQQ</sequence>
<dbReference type="InterPro" id="IPR035927">
    <property type="entry name" value="DUSP-like_sf"/>
</dbReference>
<evidence type="ECO:0000259" key="10">
    <source>
        <dbReference type="PROSITE" id="PS51283"/>
    </source>
</evidence>
<dbReference type="OrthoDB" id="292964at2759"/>
<dbReference type="PROSITE" id="PS00972">
    <property type="entry name" value="USP_1"/>
    <property type="match status" value="1"/>
</dbReference>
<comment type="similarity">
    <text evidence="2">Belongs to the peptidase C19 family.</text>
</comment>
<dbReference type="Gene3D" id="3.30.2230.10">
    <property type="entry name" value="DUSP-like"/>
    <property type="match status" value="1"/>
</dbReference>
<comment type="caution">
    <text evidence="11">The sequence shown here is derived from an EMBL/GenBank/DDBJ whole genome shotgun (WGS) entry which is preliminary data.</text>
</comment>
<comment type="catalytic activity">
    <reaction evidence="1">
        <text>Thiol-dependent hydrolysis of ester, thioester, amide, peptide and isopeptide bonds formed by the C-terminal Gly of ubiquitin (a 76-residue protein attached to proteins as an intracellular targeting signal).</text>
        <dbReference type="EC" id="3.4.19.12"/>
    </reaction>
</comment>
<dbReference type="SUPFAM" id="SSF143791">
    <property type="entry name" value="DUSP-like"/>
    <property type="match status" value="1"/>
</dbReference>
<feature type="region of interest" description="Disordered" evidence="8">
    <location>
        <begin position="853"/>
        <end position="884"/>
    </location>
</feature>
<evidence type="ECO:0000256" key="8">
    <source>
        <dbReference type="SAM" id="MobiDB-lite"/>
    </source>
</evidence>
<feature type="domain" description="USP" evidence="9">
    <location>
        <begin position="376"/>
        <end position="689"/>
    </location>
</feature>
<protein>
    <recommendedName>
        <fullName evidence="3">ubiquitinyl hydrolase 1</fullName>
        <ecNumber evidence="3">3.4.19.12</ecNumber>
    </recommendedName>
</protein>
<evidence type="ECO:0000256" key="6">
    <source>
        <dbReference type="ARBA" id="ARBA00022801"/>
    </source>
</evidence>
<dbReference type="InterPro" id="IPR028889">
    <property type="entry name" value="USP"/>
</dbReference>
<dbReference type="GO" id="GO:0006508">
    <property type="term" value="P:proteolysis"/>
    <property type="evidence" value="ECO:0007669"/>
    <property type="project" value="UniProtKB-KW"/>
</dbReference>
<dbReference type="SMART" id="SM00695">
    <property type="entry name" value="DUSP"/>
    <property type="match status" value="1"/>
</dbReference>
<evidence type="ECO:0000256" key="3">
    <source>
        <dbReference type="ARBA" id="ARBA00012759"/>
    </source>
</evidence>
<evidence type="ECO:0000259" key="9">
    <source>
        <dbReference type="PROSITE" id="PS50235"/>
    </source>
</evidence>
<evidence type="ECO:0000256" key="5">
    <source>
        <dbReference type="ARBA" id="ARBA00022786"/>
    </source>
</evidence>
<feature type="compositionally biased region" description="Polar residues" evidence="8">
    <location>
        <begin position="858"/>
        <end position="868"/>
    </location>
</feature>
<dbReference type="GO" id="GO:0004843">
    <property type="term" value="F:cysteine-type deubiquitinase activity"/>
    <property type="evidence" value="ECO:0007669"/>
    <property type="project" value="UniProtKB-EC"/>
</dbReference>